<keyword evidence="7 8" id="KW-0501">Molybdenum cofactor biosynthesis</keyword>
<name>A0A0J0YU78_9NEIS</name>
<comment type="cofactor">
    <cofactor evidence="8">
        <name>Mg(2+)</name>
        <dbReference type="ChEBI" id="CHEBI:18420"/>
    </cofactor>
</comment>
<evidence type="ECO:0000259" key="9">
    <source>
        <dbReference type="Pfam" id="PF12804"/>
    </source>
</evidence>
<dbReference type="GO" id="GO:0061603">
    <property type="term" value="F:molybdenum cofactor guanylyltransferase activity"/>
    <property type="evidence" value="ECO:0007669"/>
    <property type="project" value="UniProtKB-EC"/>
</dbReference>
<keyword evidence="3 8" id="KW-0479">Metal-binding</keyword>
<comment type="similarity">
    <text evidence="8">Belongs to the MobA family.</text>
</comment>
<accession>A0A0J0YU78</accession>
<feature type="binding site" evidence="8">
    <location>
        <position position="101"/>
    </location>
    <ligand>
        <name>GTP</name>
        <dbReference type="ChEBI" id="CHEBI:37565"/>
    </ligand>
</feature>
<keyword evidence="4 8" id="KW-0547">Nucleotide-binding</keyword>
<feature type="binding site" evidence="8">
    <location>
        <position position="101"/>
    </location>
    <ligand>
        <name>Mg(2+)</name>
        <dbReference type="ChEBI" id="CHEBI:18420"/>
    </ligand>
</feature>
<dbReference type="AlphaFoldDB" id="A0A0J0YU78"/>
<dbReference type="Proteomes" id="UP000036027">
    <property type="component" value="Unassembled WGS sequence"/>
</dbReference>
<dbReference type="CDD" id="cd02503">
    <property type="entry name" value="MobA"/>
    <property type="match status" value="1"/>
</dbReference>
<dbReference type="InterPro" id="IPR029044">
    <property type="entry name" value="Nucleotide-diphossugar_trans"/>
</dbReference>
<comment type="subcellular location">
    <subcellularLocation>
        <location evidence="8">Cytoplasm</location>
    </subcellularLocation>
</comment>
<evidence type="ECO:0000256" key="4">
    <source>
        <dbReference type="ARBA" id="ARBA00022741"/>
    </source>
</evidence>
<dbReference type="Gene3D" id="3.90.550.10">
    <property type="entry name" value="Spore Coat Polysaccharide Biosynthesis Protein SpsA, Chain A"/>
    <property type="match status" value="1"/>
</dbReference>
<dbReference type="PANTHER" id="PTHR19136:SF81">
    <property type="entry name" value="MOLYBDENUM COFACTOR GUANYLYLTRANSFERASE"/>
    <property type="match status" value="1"/>
</dbReference>
<proteinExistence type="inferred from homology"/>
<feature type="binding site" evidence="8">
    <location>
        <position position="21"/>
    </location>
    <ligand>
        <name>GTP</name>
        <dbReference type="ChEBI" id="CHEBI:37565"/>
    </ligand>
</feature>
<dbReference type="PATRIC" id="fig|1470200.3.peg.1105"/>
<evidence type="ECO:0000313" key="11">
    <source>
        <dbReference type="Proteomes" id="UP000036027"/>
    </source>
</evidence>
<comment type="caution">
    <text evidence="8">Lacks conserved residue(s) required for the propagation of feature annotation.</text>
</comment>
<reference evidence="10 11" key="1">
    <citation type="submission" date="2014-11" db="EMBL/GenBank/DDBJ databases">
        <title>Genome of a novel goose pathogen.</title>
        <authorList>
            <person name="Hansen C.M."/>
            <person name="Hueffer K."/>
            <person name="Choi S.C."/>
        </authorList>
    </citation>
    <scope>NUCLEOTIDE SEQUENCE [LARGE SCALE GENOMIC DNA]</scope>
    <source>
        <strain evidence="10 11">KH1503</strain>
    </source>
</reference>
<dbReference type="OrthoDB" id="9788394at2"/>
<keyword evidence="11" id="KW-1185">Reference proteome</keyword>
<dbReference type="STRING" id="1470200.PL75_01530"/>
<sequence length="193" mass="21405">MNITALILAGGQGSRMGGEDKGLIEWQGKAFIDHVVDCLRPQVKHIAISANRNLEQYAQRSPHVFSDARRWQMMGPLAALCTAASDLQLVSADWLLTVPCDTPYLPPDLAATFSAAARKSPLCHAFYAQTSARAHYSIMFVRPQLLPAAVTYLNAGARTIRGWLQQQRARAVMFPHEADFTNYNSPQDMEYPT</sequence>
<dbReference type="PANTHER" id="PTHR19136">
    <property type="entry name" value="MOLYBDENUM COFACTOR GUANYLYLTRANSFERASE"/>
    <property type="match status" value="1"/>
</dbReference>
<gene>
    <name evidence="8" type="primary">mobA</name>
    <name evidence="10" type="ORF">PL75_01530</name>
</gene>
<dbReference type="EMBL" id="JTDO01000002">
    <property type="protein sequence ID" value="KLT73655.1"/>
    <property type="molecule type" value="Genomic_DNA"/>
</dbReference>
<evidence type="ECO:0000256" key="8">
    <source>
        <dbReference type="HAMAP-Rule" id="MF_00316"/>
    </source>
</evidence>
<comment type="caution">
    <text evidence="10">The sequence shown here is derived from an EMBL/GenBank/DDBJ whole genome shotgun (WGS) entry which is preliminary data.</text>
</comment>
<keyword evidence="1 8" id="KW-0963">Cytoplasm</keyword>
<dbReference type="GO" id="GO:0046872">
    <property type="term" value="F:metal ion binding"/>
    <property type="evidence" value="ECO:0007669"/>
    <property type="project" value="UniProtKB-KW"/>
</dbReference>
<evidence type="ECO:0000256" key="2">
    <source>
        <dbReference type="ARBA" id="ARBA00022679"/>
    </source>
</evidence>
<comment type="domain">
    <text evidence="8">The N-terminal domain determines nucleotide recognition and specific binding, while the C-terminal domain determines the specific binding to the target protein.</text>
</comment>
<dbReference type="GO" id="GO:0005525">
    <property type="term" value="F:GTP binding"/>
    <property type="evidence" value="ECO:0007669"/>
    <property type="project" value="UniProtKB-UniRule"/>
</dbReference>
<dbReference type="GO" id="GO:1902758">
    <property type="term" value="P:bis(molybdopterin guanine dinucleotide)molybdenum biosynthetic process"/>
    <property type="evidence" value="ECO:0007669"/>
    <property type="project" value="TreeGrafter"/>
</dbReference>
<dbReference type="NCBIfam" id="TIGR02665">
    <property type="entry name" value="molyb_mobA"/>
    <property type="match status" value="1"/>
</dbReference>
<dbReference type="InterPro" id="IPR013482">
    <property type="entry name" value="Molybde_CF_guanTrfase"/>
</dbReference>
<dbReference type="Pfam" id="PF12804">
    <property type="entry name" value="NTP_transf_3"/>
    <property type="match status" value="1"/>
</dbReference>
<dbReference type="EC" id="2.7.7.77" evidence="8"/>
<dbReference type="GO" id="GO:0005737">
    <property type="term" value="C:cytoplasm"/>
    <property type="evidence" value="ECO:0007669"/>
    <property type="project" value="UniProtKB-SubCell"/>
</dbReference>
<dbReference type="HAMAP" id="MF_00316">
    <property type="entry name" value="MobA"/>
    <property type="match status" value="1"/>
</dbReference>
<feature type="binding site" evidence="8">
    <location>
        <position position="67"/>
    </location>
    <ligand>
        <name>GTP</name>
        <dbReference type="ChEBI" id="CHEBI:37565"/>
    </ligand>
</feature>
<keyword evidence="2 8" id="KW-0808">Transferase</keyword>
<keyword evidence="5 8" id="KW-0460">Magnesium</keyword>
<dbReference type="SUPFAM" id="SSF53448">
    <property type="entry name" value="Nucleotide-diphospho-sugar transferases"/>
    <property type="match status" value="1"/>
</dbReference>
<dbReference type="InterPro" id="IPR025877">
    <property type="entry name" value="MobA-like_NTP_Trfase"/>
</dbReference>
<protein>
    <recommendedName>
        <fullName evidence="8">Molybdenum cofactor guanylyltransferase</fullName>
        <shortName evidence="8">MoCo guanylyltransferase</shortName>
        <ecNumber evidence="8">2.7.7.77</ecNumber>
    </recommendedName>
    <alternativeName>
        <fullName evidence="8">GTP:molybdopterin guanylyltransferase</fullName>
    </alternativeName>
    <alternativeName>
        <fullName evidence="8">Mo-MPT guanylyltransferase</fullName>
    </alternativeName>
    <alternativeName>
        <fullName evidence="8">Molybdopterin guanylyltransferase</fullName>
    </alternativeName>
    <alternativeName>
        <fullName evidence="8">Molybdopterin-guanine dinucleotide synthase</fullName>
        <shortName evidence="8">MGD synthase</shortName>
    </alternativeName>
</protein>
<comment type="catalytic activity">
    <reaction evidence="8">
        <text>Mo-molybdopterin + GTP + H(+) = Mo-molybdopterin guanine dinucleotide + diphosphate</text>
        <dbReference type="Rhea" id="RHEA:34243"/>
        <dbReference type="ChEBI" id="CHEBI:15378"/>
        <dbReference type="ChEBI" id="CHEBI:33019"/>
        <dbReference type="ChEBI" id="CHEBI:37565"/>
        <dbReference type="ChEBI" id="CHEBI:71302"/>
        <dbReference type="ChEBI" id="CHEBI:71310"/>
        <dbReference type="EC" id="2.7.7.77"/>
    </reaction>
</comment>
<evidence type="ECO:0000256" key="7">
    <source>
        <dbReference type="ARBA" id="ARBA00023150"/>
    </source>
</evidence>
<keyword evidence="6 8" id="KW-0342">GTP-binding</keyword>
<evidence type="ECO:0000256" key="6">
    <source>
        <dbReference type="ARBA" id="ARBA00023134"/>
    </source>
</evidence>
<evidence type="ECO:0000256" key="5">
    <source>
        <dbReference type="ARBA" id="ARBA00022842"/>
    </source>
</evidence>
<feature type="domain" description="MobA-like NTP transferase" evidence="9">
    <location>
        <begin position="5"/>
        <end position="167"/>
    </location>
</feature>
<dbReference type="RefSeq" id="WP_047760153.1">
    <property type="nucleotide sequence ID" value="NZ_CP091510.1"/>
</dbReference>
<evidence type="ECO:0000313" key="10">
    <source>
        <dbReference type="EMBL" id="KLT73655.1"/>
    </source>
</evidence>
<feature type="binding site" evidence="8">
    <location>
        <begin position="8"/>
        <end position="10"/>
    </location>
    <ligand>
        <name>GTP</name>
        <dbReference type="ChEBI" id="CHEBI:37565"/>
    </ligand>
</feature>
<comment type="function">
    <text evidence="8">Transfers a GMP moiety from GTP to Mo-molybdopterin (Mo-MPT) cofactor (Moco or molybdenum cofactor) to form Mo-molybdopterin guanine dinucleotide (Mo-MGD) cofactor.</text>
</comment>
<evidence type="ECO:0000256" key="1">
    <source>
        <dbReference type="ARBA" id="ARBA00022490"/>
    </source>
</evidence>
<organism evidence="10 11">
    <name type="scientific">Neisseria arctica</name>
    <dbReference type="NCBI Taxonomy" id="1470200"/>
    <lineage>
        <taxon>Bacteria</taxon>
        <taxon>Pseudomonadati</taxon>
        <taxon>Pseudomonadota</taxon>
        <taxon>Betaproteobacteria</taxon>
        <taxon>Neisseriales</taxon>
        <taxon>Neisseriaceae</taxon>
        <taxon>Neisseria</taxon>
    </lineage>
</organism>
<evidence type="ECO:0000256" key="3">
    <source>
        <dbReference type="ARBA" id="ARBA00022723"/>
    </source>
</evidence>
<comment type="subunit">
    <text evidence="8">Monomer.</text>
</comment>